<name>A0A150N885_9BACL</name>
<comment type="caution">
    <text evidence="6">The sequence shown here is derived from an EMBL/GenBank/DDBJ whole genome shotgun (WGS) entry which is preliminary data.</text>
</comment>
<evidence type="ECO:0000256" key="3">
    <source>
        <dbReference type="ARBA" id="ARBA00023163"/>
    </source>
</evidence>
<evidence type="ECO:0000259" key="5">
    <source>
        <dbReference type="PROSITE" id="PS50977"/>
    </source>
</evidence>
<keyword evidence="1" id="KW-0805">Transcription regulation</keyword>
<proteinExistence type="predicted"/>
<dbReference type="PROSITE" id="PS01081">
    <property type="entry name" value="HTH_TETR_1"/>
    <property type="match status" value="1"/>
</dbReference>
<dbReference type="InterPro" id="IPR050624">
    <property type="entry name" value="HTH-type_Tx_Regulator"/>
</dbReference>
<keyword evidence="2 4" id="KW-0238">DNA-binding</keyword>
<evidence type="ECO:0000313" key="7">
    <source>
        <dbReference type="Proteomes" id="UP000075324"/>
    </source>
</evidence>
<dbReference type="PROSITE" id="PS50977">
    <property type="entry name" value="HTH_TETR_2"/>
    <property type="match status" value="1"/>
</dbReference>
<dbReference type="Gene3D" id="1.10.357.10">
    <property type="entry name" value="Tetracycline Repressor, domain 2"/>
    <property type="match status" value="1"/>
</dbReference>
<feature type="DNA-binding region" description="H-T-H motif" evidence="4">
    <location>
        <begin position="28"/>
        <end position="47"/>
    </location>
</feature>
<feature type="domain" description="HTH tetR-type" evidence="5">
    <location>
        <begin position="5"/>
        <end position="65"/>
    </location>
</feature>
<evidence type="ECO:0000256" key="1">
    <source>
        <dbReference type="ARBA" id="ARBA00023015"/>
    </source>
</evidence>
<dbReference type="InterPro" id="IPR009057">
    <property type="entry name" value="Homeodomain-like_sf"/>
</dbReference>
<keyword evidence="3" id="KW-0804">Transcription</keyword>
<evidence type="ECO:0000313" key="6">
    <source>
        <dbReference type="EMBL" id="KYD32866.1"/>
    </source>
</evidence>
<sequence length="292" mass="34688">MKKMKEKEKLIIDVAMKLFAEKGFDATSIQEIVDEAGISKGAFYLYFKSKDALLIEIFKYFYHKRKQKIEEIGKRNLSPREKLTEYLVCDYTEISEYKEFLIMQTREQALPINESLAELIHKMYVETTQFYKLSLMDIYGKQIEPFIGDLIIILHGIFQSYMHWTLFQKKKIDYYKLATFILQRMDDLVKGLLKNGKEAIVPFEELDQGFLHINQLTKKLHKKDLLHQIRKIKKQYSHSSDLYITLDVLESEISNEKPRIPVIQGMLSNLKDIEDTLPLQRQIKKYFHLKEK</sequence>
<dbReference type="EMBL" id="LQYW01000005">
    <property type="protein sequence ID" value="KYD32866.1"/>
    <property type="molecule type" value="Genomic_DNA"/>
</dbReference>
<dbReference type="InterPro" id="IPR001647">
    <property type="entry name" value="HTH_TetR"/>
</dbReference>
<organism evidence="6 7">
    <name type="scientific">Parageobacillus toebii</name>
    <dbReference type="NCBI Taxonomy" id="153151"/>
    <lineage>
        <taxon>Bacteria</taxon>
        <taxon>Bacillati</taxon>
        <taxon>Bacillota</taxon>
        <taxon>Bacilli</taxon>
        <taxon>Bacillales</taxon>
        <taxon>Anoxybacillaceae</taxon>
        <taxon>Parageobacillus</taxon>
    </lineage>
</organism>
<dbReference type="SUPFAM" id="SSF46689">
    <property type="entry name" value="Homeodomain-like"/>
    <property type="match status" value="1"/>
</dbReference>
<dbReference type="GO" id="GO:0045892">
    <property type="term" value="P:negative regulation of DNA-templated transcription"/>
    <property type="evidence" value="ECO:0007669"/>
    <property type="project" value="UniProtKB-ARBA"/>
</dbReference>
<dbReference type="Pfam" id="PF00440">
    <property type="entry name" value="TetR_N"/>
    <property type="match status" value="1"/>
</dbReference>
<evidence type="ECO:0000256" key="4">
    <source>
        <dbReference type="PROSITE-ProRule" id="PRU00335"/>
    </source>
</evidence>
<reference evidence="6 7" key="1">
    <citation type="submission" date="2016-01" db="EMBL/GenBank/DDBJ databases">
        <title>Draft Genome Sequences of Seven Thermophilic Sporeformers Isolated from Foods.</title>
        <authorList>
            <person name="Berendsen E.M."/>
            <person name="Wells-Bennik M.H."/>
            <person name="Krawcyk A.O."/>
            <person name="De Jong A."/>
            <person name="Holsappel S."/>
            <person name="Eijlander R.T."/>
            <person name="Kuipers O.P."/>
        </authorList>
    </citation>
    <scope>NUCLEOTIDE SEQUENCE [LARGE SCALE GENOMIC DNA]</scope>
    <source>
        <strain evidence="6 7">B4110</strain>
    </source>
</reference>
<dbReference type="GO" id="GO:0003677">
    <property type="term" value="F:DNA binding"/>
    <property type="evidence" value="ECO:0007669"/>
    <property type="project" value="UniProtKB-UniRule"/>
</dbReference>
<dbReference type="PATRIC" id="fig|153151.4.peg.2922"/>
<dbReference type="FunFam" id="1.10.10.60:FF:000141">
    <property type="entry name" value="TetR family transcriptional regulator"/>
    <property type="match status" value="1"/>
</dbReference>
<evidence type="ECO:0000256" key="2">
    <source>
        <dbReference type="ARBA" id="ARBA00023125"/>
    </source>
</evidence>
<dbReference type="PRINTS" id="PR00455">
    <property type="entry name" value="HTHTETR"/>
</dbReference>
<dbReference type="AlphaFoldDB" id="A0A150N885"/>
<dbReference type="Proteomes" id="UP000075324">
    <property type="component" value="Unassembled WGS sequence"/>
</dbReference>
<dbReference type="PANTHER" id="PTHR43479:SF22">
    <property type="entry name" value="TRANSCRIPTIONAL REGULATOR, TETR FAMILY"/>
    <property type="match status" value="1"/>
</dbReference>
<dbReference type="InterPro" id="IPR023772">
    <property type="entry name" value="DNA-bd_HTH_TetR-type_CS"/>
</dbReference>
<protein>
    <recommendedName>
        <fullName evidence="5">HTH tetR-type domain-containing protein</fullName>
    </recommendedName>
</protein>
<gene>
    <name evidence="6" type="ORF">B4110_2671</name>
</gene>
<accession>A0A150N885</accession>
<dbReference type="PANTHER" id="PTHR43479">
    <property type="entry name" value="ACREF/ENVCD OPERON REPRESSOR-RELATED"/>
    <property type="match status" value="1"/>
</dbReference>